<dbReference type="OrthoDB" id="2353542at2759"/>
<dbReference type="InterPro" id="IPR000719">
    <property type="entry name" value="Prot_kinase_dom"/>
</dbReference>
<organism evidence="2 3">
    <name type="scientific">Actinomortierella ambigua</name>
    <dbReference type="NCBI Taxonomy" id="1343610"/>
    <lineage>
        <taxon>Eukaryota</taxon>
        <taxon>Fungi</taxon>
        <taxon>Fungi incertae sedis</taxon>
        <taxon>Mucoromycota</taxon>
        <taxon>Mortierellomycotina</taxon>
        <taxon>Mortierellomycetes</taxon>
        <taxon>Mortierellales</taxon>
        <taxon>Mortierellaceae</taxon>
        <taxon>Actinomortierella</taxon>
    </lineage>
</organism>
<dbReference type="SMART" id="SM00220">
    <property type="entry name" value="S_TKc"/>
    <property type="match status" value="1"/>
</dbReference>
<proteinExistence type="predicted"/>
<dbReference type="InterPro" id="IPR008271">
    <property type="entry name" value="Ser/Thr_kinase_AS"/>
</dbReference>
<dbReference type="Proteomes" id="UP000807716">
    <property type="component" value="Unassembled WGS sequence"/>
</dbReference>
<reference evidence="2" key="1">
    <citation type="journal article" date="2020" name="Fungal Divers.">
        <title>Resolving the Mortierellaceae phylogeny through synthesis of multi-gene phylogenetics and phylogenomics.</title>
        <authorList>
            <person name="Vandepol N."/>
            <person name="Liber J."/>
            <person name="Desiro A."/>
            <person name="Na H."/>
            <person name="Kennedy M."/>
            <person name="Barry K."/>
            <person name="Grigoriev I.V."/>
            <person name="Miller A.N."/>
            <person name="O'Donnell K."/>
            <person name="Stajich J.E."/>
            <person name="Bonito G."/>
        </authorList>
    </citation>
    <scope>NUCLEOTIDE SEQUENCE</scope>
    <source>
        <strain evidence="2">BC1065</strain>
    </source>
</reference>
<dbReference type="InterPro" id="IPR006597">
    <property type="entry name" value="Sel1-like"/>
</dbReference>
<dbReference type="EMBL" id="JAAAJB010000757">
    <property type="protein sequence ID" value="KAG0251367.1"/>
    <property type="molecule type" value="Genomic_DNA"/>
</dbReference>
<dbReference type="AlphaFoldDB" id="A0A9P6PSW3"/>
<dbReference type="PROSITE" id="PS50011">
    <property type="entry name" value="PROTEIN_KINASE_DOM"/>
    <property type="match status" value="1"/>
</dbReference>
<gene>
    <name evidence="2" type="ORF">DFQ27_008788</name>
</gene>
<dbReference type="SUPFAM" id="SSF56112">
    <property type="entry name" value="Protein kinase-like (PK-like)"/>
    <property type="match status" value="1"/>
</dbReference>
<dbReference type="Gene3D" id="1.25.40.10">
    <property type="entry name" value="Tetratricopeptide repeat domain"/>
    <property type="match status" value="1"/>
</dbReference>
<dbReference type="InterPro" id="IPR011009">
    <property type="entry name" value="Kinase-like_dom_sf"/>
</dbReference>
<keyword evidence="3" id="KW-1185">Reference proteome</keyword>
<dbReference type="SMART" id="SM00671">
    <property type="entry name" value="SEL1"/>
    <property type="match status" value="1"/>
</dbReference>
<sequence>MRQPCAVKRVYLTSSAYNQATVKNEIDIFRELRHKNIIQFYRETHFKGSLVMIMDIAENGSLSKLIKSTPNGFHIADKKRVAQEITRGLAYMHGLGILHRDLKSDNVLLDEHMVVKLCDFGLATIKAGAASESSGAVHVGTDRWRAPELFVEKPEYTTKSDMYALGWIMWEMAANKTPPFKEHLENSTVISLVKGGQREAIPGSTPPDYRELVERCWHQNPQERPEARALLYLDEDPTAGTPYHPIPSVGPKLSFQDVTTISSVSASFLSIMSSSGGSFSNRSSQPALEKLAATETQLKMVDLEELSIQGNMDAQYALGVMYLSNEAAVRNDQEAIYWLKGAASQGHVQARQVLEELKSQGVLKGDLTDLNAVGTSLKLAWEASSAAGLIKDIERRQPLMQTYSKDFDGLLSQSKDVAARYPNSTEVANILREAEALAIKLSAPGAAVLIARERALDLLTTLKNRLAQVKG</sequence>
<dbReference type="PANTHER" id="PTHR44329">
    <property type="entry name" value="SERINE/THREONINE-PROTEIN KINASE TNNI3K-RELATED"/>
    <property type="match status" value="1"/>
</dbReference>
<dbReference type="PROSITE" id="PS00108">
    <property type="entry name" value="PROTEIN_KINASE_ST"/>
    <property type="match status" value="1"/>
</dbReference>
<evidence type="ECO:0000313" key="2">
    <source>
        <dbReference type="EMBL" id="KAG0251367.1"/>
    </source>
</evidence>
<evidence type="ECO:0000313" key="3">
    <source>
        <dbReference type="Proteomes" id="UP000807716"/>
    </source>
</evidence>
<dbReference type="GO" id="GO:0005524">
    <property type="term" value="F:ATP binding"/>
    <property type="evidence" value="ECO:0007669"/>
    <property type="project" value="InterPro"/>
</dbReference>
<dbReference type="InterPro" id="IPR011990">
    <property type="entry name" value="TPR-like_helical_dom_sf"/>
</dbReference>
<accession>A0A9P6PSW3</accession>
<dbReference type="SUPFAM" id="SSF81901">
    <property type="entry name" value="HCP-like"/>
    <property type="match status" value="1"/>
</dbReference>
<dbReference type="Pfam" id="PF00069">
    <property type="entry name" value="Pkinase"/>
    <property type="match status" value="1"/>
</dbReference>
<dbReference type="GO" id="GO:0004674">
    <property type="term" value="F:protein serine/threonine kinase activity"/>
    <property type="evidence" value="ECO:0007669"/>
    <property type="project" value="TreeGrafter"/>
</dbReference>
<comment type="caution">
    <text evidence="2">The sequence shown here is derived from an EMBL/GenBank/DDBJ whole genome shotgun (WGS) entry which is preliminary data.</text>
</comment>
<dbReference type="PRINTS" id="PR00109">
    <property type="entry name" value="TYRKINASE"/>
</dbReference>
<evidence type="ECO:0000259" key="1">
    <source>
        <dbReference type="PROSITE" id="PS50011"/>
    </source>
</evidence>
<name>A0A9P6PSW3_9FUNG</name>
<feature type="domain" description="Protein kinase" evidence="1">
    <location>
        <begin position="1"/>
        <end position="247"/>
    </location>
</feature>
<dbReference type="Gene3D" id="1.10.510.10">
    <property type="entry name" value="Transferase(Phosphotransferase) domain 1"/>
    <property type="match status" value="1"/>
</dbReference>
<protein>
    <recommendedName>
        <fullName evidence="1">Protein kinase domain-containing protein</fullName>
    </recommendedName>
</protein>
<dbReference type="PANTHER" id="PTHR44329:SF260">
    <property type="entry name" value="PROTEIN KINASE DOMAIN-CONTAINING PROTEIN"/>
    <property type="match status" value="1"/>
</dbReference>
<dbReference type="InterPro" id="IPR051681">
    <property type="entry name" value="Ser/Thr_Kinases-Pseudokinases"/>
</dbReference>
<dbReference type="InterPro" id="IPR001245">
    <property type="entry name" value="Ser-Thr/Tyr_kinase_cat_dom"/>
</dbReference>